<dbReference type="AlphaFoldDB" id="A0AAV9HDJ5"/>
<sequence>MGEITSQFLESSFPVANNGIKAVIFKLAELLMSVFILKFFTLAAARSSYFTAYLMFFEDLIQRFFFLTSRGLSRASVLVLVFTILNTLATLYGTLLWSLDFPGYVFNPSNSTLAAHRSALNPDSPYIVRLQLGPDTLDSLGDKTLRHAVGAELFRPGYNISLSGDVQRGRPEPVQPLVRDLRKAGARIWLDADGFSVSADSYAQMPGALLEVDGHEFPYECVIYQDGAAEWNCTFHNLFAFEFMRSVLGKPEVHWDAASSANYESKYISPSRIDNVWAIYGQGAGSTMMMQVFTVTKGNRRHTFAETVRRATMLTTPGIPFAAGEVQDLVRRFDAAGRSETDRGDPPMLDRIVTDLLRAQQNRTSYNFGANFVAGNGTNGAATTVIQNSWSFLTPKTTASAEEIYSVVYITSTNITLIRSENIDNPPAPLGGCSQPFMNLAYGGKVTQTDCVAPTISTEGVRFYGTVDTSAVMILYGFGAGRSNISAESLDQKVVDWARANSPKLTNLLVARAFAADVDQSGLLVSVTVDNLIAALSGLQLLLCLLPPVLVFAVWLALVFWVEENWSKSFLANLINSTLYAGTPQSESLYMKRPPNVDMIAHEEGIHIVIEGRPVFLGKYIPYHKVTYPPTNLFMGNAYAGIKTESR</sequence>
<keyword evidence="1" id="KW-1133">Transmembrane helix</keyword>
<evidence type="ECO:0008006" key="4">
    <source>
        <dbReference type="Google" id="ProtNLM"/>
    </source>
</evidence>
<gene>
    <name evidence="2" type="ORF">QBC42DRAFT_308974</name>
</gene>
<feature type="transmembrane region" description="Helical" evidence="1">
    <location>
        <begin position="77"/>
        <end position="99"/>
    </location>
</feature>
<accession>A0AAV9HDJ5</accession>
<feature type="transmembrane region" description="Helical" evidence="1">
    <location>
        <begin position="35"/>
        <end position="56"/>
    </location>
</feature>
<name>A0AAV9HDJ5_9PEZI</name>
<feature type="transmembrane region" description="Helical" evidence="1">
    <location>
        <begin position="539"/>
        <end position="562"/>
    </location>
</feature>
<keyword evidence="1" id="KW-0812">Transmembrane</keyword>
<evidence type="ECO:0000313" key="3">
    <source>
        <dbReference type="Proteomes" id="UP001321749"/>
    </source>
</evidence>
<proteinExistence type="predicted"/>
<reference evidence="2" key="1">
    <citation type="journal article" date="2023" name="Mol. Phylogenet. Evol.">
        <title>Genome-scale phylogeny and comparative genomics of the fungal order Sordariales.</title>
        <authorList>
            <person name="Hensen N."/>
            <person name="Bonometti L."/>
            <person name="Westerberg I."/>
            <person name="Brannstrom I.O."/>
            <person name="Guillou S."/>
            <person name="Cros-Aarteil S."/>
            <person name="Calhoun S."/>
            <person name="Haridas S."/>
            <person name="Kuo A."/>
            <person name="Mondo S."/>
            <person name="Pangilinan J."/>
            <person name="Riley R."/>
            <person name="LaButti K."/>
            <person name="Andreopoulos B."/>
            <person name="Lipzen A."/>
            <person name="Chen C."/>
            <person name="Yan M."/>
            <person name="Daum C."/>
            <person name="Ng V."/>
            <person name="Clum A."/>
            <person name="Steindorff A."/>
            <person name="Ohm R.A."/>
            <person name="Martin F."/>
            <person name="Silar P."/>
            <person name="Natvig D.O."/>
            <person name="Lalanne C."/>
            <person name="Gautier V."/>
            <person name="Ament-Velasquez S.L."/>
            <person name="Kruys A."/>
            <person name="Hutchinson M.I."/>
            <person name="Powell A.J."/>
            <person name="Barry K."/>
            <person name="Miller A.N."/>
            <person name="Grigoriev I.V."/>
            <person name="Debuchy R."/>
            <person name="Gladieux P."/>
            <person name="Hiltunen Thoren M."/>
            <person name="Johannesson H."/>
        </authorList>
    </citation>
    <scope>NUCLEOTIDE SEQUENCE</scope>
    <source>
        <strain evidence="2">PSN324</strain>
    </source>
</reference>
<keyword evidence="3" id="KW-1185">Reference proteome</keyword>
<protein>
    <recommendedName>
        <fullName evidence="4">Transmembrane protein</fullName>
    </recommendedName>
</protein>
<dbReference type="EMBL" id="MU865088">
    <property type="protein sequence ID" value="KAK4457981.1"/>
    <property type="molecule type" value="Genomic_DNA"/>
</dbReference>
<reference evidence="2" key="2">
    <citation type="submission" date="2023-06" db="EMBL/GenBank/DDBJ databases">
        <authorList>
            <consortium name="Lawrence Berkeley National Laboratory"/>
            <person name="Mondo S.J."/>
            <person name="Hensen N."/>
            <person name="Bonometti L."/>
            <person name="Westerberg I."/>
            <person name="Brannstrom I.O."/>
            <person name="Guillou S."/>
            <person name="Cros-Aarteil S."/>
            <person name="Calhoun S."/>
            <person name="Haridas S."/>
            <person name="Kuo A."/>
            <person name="Pangilinan J."/>
            <person name="Riley R."/>
            <person name="Labutti K."/>
            <person name="Andreopoulos B."/>
            <person name="Lipzen A."/>
            <person name="Chen C."/>
            <person name="Yanf M."/>
            <person name="Daum C."/>
            <person name="Ng V."/>
            <person name="Clum A."/>
            <person name="Steindorff A."/>
            <person name="Ohm R."/>
            <person name="Martin F."/>
            <person name="Silar P."/>
            <person name="Natvig D."/>
            <person name="Lalanne C."/>
            <person name="Gautier V."/>
            <person name="Ament-Velasquez S.L."/>
            <person name="Kruys A."/>
            <person name="Hutchinson M.I."/>
            <person name="Powell A.J."/>
            <person name="Barry K."/>
            <person name="Miller A.N."/>
            <person name="Grigoriev I.V."/>
            <person name="Debuchy R."/>
            <person name="Gladieux P."/>
            <person name="Thoren M.H."/>
            <person name="Johannesson H."/>
        </authorList>
    </citation>
    <scope>NUCLEOTIDE SEQUENCE</scope>
    <source>
        <strain evidence="2">PSN324</strain>
    </source>
</reference>
<evidence type="ECO:0000313" key="2">
    <source>
        <dbReference type="EMBL" id="KAK4457981.1"/>
    </source>
</evidence>
<evidence type="ECO:0000256" key="1">
    <source>
        <dbReference type="SAM" id="Phobius"/>
    </source>
</evidence>
<organism evidence="2 3">
    <name type="scientific">Cladorrhinum samala</name>
    <dbReference type="NCBI Taxonomy" id="585594"/>
    <lineage>
        <taxon>Eukaryota</taxon>
        <taxon>Fungi</taxon>
        <taxon>Dikarya</taxon>
        <taxon>Ascomycota</taxon>
        <taxon>Pezizomycotina</taxon>
        <taxon>Sordariomycetes</taxon>
        <taxon>Sordariomycetidae</taxon>
        <taxon>Sordariales</taxon>
        <taxon>Podosporaceae</taxon>
        <taxon>Cladorrhinum</taxon>
    </lineage>
</organism>
<dbReference type="Proteomes" id="UP001321749">
    <property type="component" value="Unassembled WGS sequence"/>
</dbReference>
<keyword evidence="1" id="KW-0472">Membrane</keyword>
<comment type="caution">
    <text evidence="2">The sequence shown here is derived from an EMBL/GenBank/DDBJ whole genome shotgun (WGS) entry which is preliminary data.</text>
</comment>